<keyword evidence="2" id="KW-1185">Reference proteome</keyword>
<dbReference type="Pfam" id="PF22098">
    <property type="entry name" value="DUF6942"/>
    <property type="match status" value="1"/>
</dbReference>
<name>A0A928V1V6_9GAMM</name>
<gene>
    <name evidence="1" type="ORF">C4F51_08660</name>
</gene>
<dbReference type="AlphaFoldDB" id="A0A928V1V6"/>
<evidence type="ECO:0000313" key="2">
    <source>
        <dbReference type="Proteomes" id="UP000652567"/>
    </source>
</evidence>
<reference evidence="1" key="1">
    <citation type="submission" date="2018-07" db="EMBL/GenBank/DDBJ databases">
        <title>Genome assembly of strain Ka43.</title>
        <authorList>
            <person name="Kukolya J."/>
            <person name="Nagy I."/>
            <person name="Horvath B."/>
            <person name="Toth A."/>
        </authorList>
    </citation>
    <scope>NUCLEOTIDE SEQUENCE</scope>
    <source>
        <strain evidence="1">KB43</strain>
    </source>
</reference>
<accession>A0A928V1V6</accession>
<organism evidence="1 2">
    <name type="scientific">Cellvibrio polysaccharolyticus</name>
    <dbReference type="NCBI Taxonomy" id="2082724"/>
    <lineage>
        <taxon>Bacteria</taxon>
        <taxon>Pseudomonadati</taxon>
        <taxon>Pseudomonadota</taxon>
        <taxon>Gammaproteobacteria</taxon>
        <taxon>Cellvibrionales</taxon>
        <taxon>Cellvibrionaceae</taxon>
        <taxon>Cellvibrio</taxon>
    </lineage>
</organism>
<protein>
    <submittedName>
        <fullName evidence="1">Uncharacterized protein</fullName>
    </submittedName>
</protein>
<proteinExistence type="predicted"/>
<comment type="caution">
    <text evidence="1">The sequence shown here is derived from an EMBL/GenBank/DDBJ whole genome shotgun (WGS) entry which is preliminary data.</text>
</comment>
<dbReference type="RefSeq" id="WP_193908968.1">
    <property type="nucleotide sequence ID" value="NZ_PRDL01000001.1"/>
</dbReference>
<evidence type="ECO:0000313" key="1">
    <source>
        <dbReference type="EMBL" id="MBE8717256.1"/>
    </source>
</evidence>
<dbReference type="InterPro" id="IPR054222">
    <property type="entry name" value="DUF6942"/>
</dbReference>
<dbReference type="EMBL" id="PRDL01000001">
    <property type="protein sequence ID" value="MBE8717256.1"/>
    <property type="molecule type" value="Genomic_DNA"/>
</dbReference>
<dbReference type="Proteomes" id="UP000652567">
    <property type="component" value="Unassembled WGS sequence"/>
</dbReference>
<sequence>MAQPLQGLGCANAPLRFYIANRPPLDHYPALNHLQPLAPGEIAHIVANTSNHWRKAFNVCAKLVFDWHHQNGHSGLPVSWQAYRDEWLFQNGKGATLLFSPPDFSANCWHIIFGKTYATSLAIPGLVWHDSWFASLPGQPLIVSPYPDYRQLSNERIRRLLEFLPAMDTPKM</sequence>